<dbReference type="OrthoDB" id="3035369at2"/>
<dbReference type="GO" id="GO:0016887">
    <property type="term" value="F:ATP hydrolysis activity"/>
    <property type="evidence" value="ECO:0007669"/>
    <property type="project" value="TreeGrafter"/>
</dbReference>
<feature type="compositionally biased region" description="Polar residues" evidence="4">
    <location>
        <begin position="231"/>
        <end position="241"/>
    </location>
</feature>
<accession>A0A1M5BJ46</accession>
<keyword evidence="7" id="KW-1185">Reference proteome</keyword>
<dbReference type="GO" id="GO:0009898">
    <property type="term" value="C:cytoplasmic side of plasma membrane"/>
    <property type="evidence" value="ECO:0007669"/>
    <property type="project" value="TreeGrafter"/>
</dbReference>
<sequence length="523" mass="59219">MIIAVYSPKGGVGKTTIALALATTAKRKTCAVEFDFSPGDFVSILDLERQRNIVEAVEGRLDYAIQKPKGKNYDVIVGGYPDTYERITQENLRWLLEELEKRYDVVIVDVQPGFVEGCIDVFAMAEKILLVVEDDYSVNSRLIGNVDWARVNGFIDTSKISLIVNKTRGRLRYVNITDLKFPVLYELPYIRNIKPFNDKRVYKHADRIWRKLLPEDYAEKRRFFFAPKPKQSGSPKTQPDTQKPAEENENTKIPQTEQTAERSEEILTAEQDILSENNPVLGEETGEMKGDGVPMGFYVNTGYEQLDNEIRQKIADAGGTGDTGSVAVVSSILYAERFLNEGRRVIFLAKGAGDAAKARALGVKDVFVNPFDLNEIVKAACGELPQESIKTAESEKKGTDEQAYEMLHEDKKEKDDTDGVRHKDDSEGSGAYSDSMDNAVVKEKLHQGEKEVVYGMETDIYGEIRNIIQKYLIEYERKLDEYEATIAQLKEQIREKDGEIEKYKQKTEKFSRLFSELQGLMGD</sequence>
<protein>
    <submittedName>
        <fullName evidence="6">MinD-like ATPase involved in chromosome partitioning or flagellar assembly</fullName>
    </submittedName>
</protein>
<dbReference type="Proteomes" id="UP000184088">
    <property type="component" value="Unassembled WGS sequence"/>
</dbReference>
<feature type="region of interest" description="Disordered" evidence="4">
    <location>
        <begin position="408"/>
        <end position="434"/>
    </location>
</feature>
<evidence type="ECO:0000256" key="2">
    <source>
        <dbReference type="ARBA" id="ARBA00022840"/>
    </source>
</evidence>
<dbReference type="InterPro" id="IPR025669">
    <property type="entry name" value="AAA_dom"/>
</dbReference>
<dbReference type="GO" id="GO:0051782">
    <property type="term" value="P:negative regulation of cell division"/>
    <property type="evidence" value="ECO:0007669"/>
    <property type="project" value="TreeGrafter"/>
</dbReference>
<keyword evidence="1" id="KW-0547">Nucleotide-binding</keyword>
<keyword evidence="6" id="KW-0282">Flagellum</keyword>
<name>A0A1M5BJ46_9THEO</name>
<reference evidence="6 7" key="1">
    <citation type="submission" date="2016-11" db="EMBL/GenBank/DDBJ databases">
        <authorList>
            <person name="Jaros S."/>
            <person name="Januszkiewicz K."/>
            <person name="Wedrychowicz H."/>
        </authorList>
    </citation>
    <scope>NUCLEOTIDE SEQUENCE [LARGE SCALE GENOMIC DNA]</scope>
    <source>
        <strain evidence="6 7">DSM 17918</strain>
    </source>
</reference>
<dbReference type="AlphaFoldDB" id="A0A1M5BJ46"/>
<evidence type="ECO:0000313" key="7">
    <source>
        <dbReference type="Proteomes" id="UP000184088"/>
    </source>
</evidence>
<dbReference type="PANTHER" id="PTHR43384:SF6">
    <property type="entry name" value="SEPTUM SITE-DETERMINING PROTEIN MIND HOMOLOG, CHLOROPLASTIC"/>
    <property type="match status" value="1"/>
</dbReference>
<dbReference type="InterPro" id="IPR050625">
    <property type="entry name" value="ParA/MinD_ATPase"/>
</dbReference>
<evidence type="ECO:0000313" key="6">
    <source>
        <dbReference type="EMBL" id="SHF42448.1"/>
    </source>
</evidence>
<dbReference type="Pfam" id="PF13614">
    <property type="entry name" value="AAA_31"/>
    <property type="match status" value="1"/>
</dbReference>
<evidence type="ECO:0000256" key="4">
    <source>
        <dbReference type="SAM" id="MobiDB-lite"/>
    </source>
</evidence>
<proteinExistence type="predicted"/>
<dbReference type="GO" id="GO:0005829">
    <property type="term" value="C:cytosol"/>
    <property type="evidence" value="ECO:0007669"/>
    <property type="project" value="TreeGrafter"/>
</dbReference>
<dbReference type="InterPro" id="IPR027417">
    <property type="entry name" value="P-loop_NTPase"/>
</dbReference>
<dbReference type="PANTHER" id="PTHR43384">
    <property type="entry name" value="SEPTUM SITE-DETERMINING PROTEIN MIND HOMOLOG, CHLOROPLASTIC-RELATED"/>
    <property type="match status" value="1"/>
</dbReference>
<dbReference type="SUPFAM" id="SSF52540">
    <property type="entry name" value="P-loop containing nucleoside triphosphate hydrolases"/>
    <property type="match status" value="1"/>
</dbReference>
<feature type="coiled-coil region" evidence="3">
    <location>
        <begin position="472"/>
        <end position="506"/>
    </location>
</feature>
<organism evidence="6 7">
    <name type="scientific">Caldanaerobius fijiensis DSM 17918</name>
    <dbReference type="NCBI Taxonomy" id="1121256"/>
    <lineage>
        <taxon>Bacteria</taxon>
        <taxon>Bacillati</taxon>
        <taxon>Bacillota</taxon>
        <taxon>Clostridia</taxon>
        <taxon>Thermoanaerobacterales</taxon>
        <taxon>Thermoanaerobacteraceae</taxon>
        <taxon>Caldanaerobius</taxon>
    </lineage>
</organism>
<evidence type="ECO:0000259" key="5">
    <source>
        <dbReference type="Pfam" id="PF13614"/>
    </source>
</evidence>
<dbReference type="GO" id="GO:0005524">
    <property type="term" value="F:ATP binding"/>
    <property type="evidence" value="ECO:0007669"/>
    <property type="project" value="UniProtKB-KW"/>
</dbReference>
<feature type="domain" description="AAA" evidence="5">
    <location>
        <begin position="2"/>
        <end position="136"/>
    </location>
</feature>
<dbReference type="RefSeq" id="WP_073344505.1">
    <property type="nucleotide sequence ID" value="NZ_FQVH01000022.1"/>
</dbReference>
<gene>
    <name evidence="6" type="ORF">SAMN02746089_01883</name>
</gene>
<feature type="region of interest" description="Disordered" evidence="4">
    <location>
        <begin position="224"/>
        <end position="262"/>
    </location>
</feature>
<keyword evidence="6" id="KW-0966">Cell projection</keyword>
<dbReference type="EMBL" id="FQVH01000022">
    <property type="protein sequence ID" value="SHF42448.1"/>
    <property type="molecule type" value="Genomic_DNA"/>
</dbReference>
<keyword evidence="6" id="KW-0969">Cilium</keyword>
<keyword evidence="3" id="KW-0175">Coiled coil</keyword>
<evidence type="ECO:0000256" key="3">
    <source>
        <dbReference type="SAM" id="Coils"/>
    </source>
</evidence>
<dbReference type="Gene3D" id="3.40.50.300">
    <property type="entry name" value="P-loop containing nucleotide triphosphate hydrolases"/>
    <property type="match status" value="1"/>
</dbReference>
<keyword evidence="2" id="KW-0067">ATP-binding</keyword>
<evidence type="ECO:0000256" key="1">
    <source>
        <dbReference type="ARBA" id="ARBA00022741"/>
    </source>
</evidence>
<feature type="compositionally biased region" description="Basic and acidic residues" evidence="4">
    <location>
        <begin position="408"/>
        <end position="426"/>
    </location>
</feature>
<dbReference type="STRING" id="1121256.SAMN02746089_01883"/>